<keyword evidence="2" id="KW-1185">Reference proteome</keyword>
<dbReference type="PROSITE" id="PS51257">
    <property type="entry name" value="PROKAR_LIPOPROTEIN"/>
    <property type="match status" value="1"/>
</dbReference>
<reference evidence="1" key="1">
    <citation type="submission" date="2022-10" db="EMBL/GenBank/DDBJ databases">
        <title>Gaoshiqiia sediminis gen. nov., sp. nov., isolated from coastal sediment.</title>
        <authorList>
            <person name="Yu W.X."/>
            <person name="Mu D.S."/>
            <person name="Du J.Z."/>
            <person name="Liang Y.Q."/>
        </authorList>
    </citation>
    <scope>NUCLEOTIDE SEQUENCE</scope>
    <source>
        <strain evidence="1">A06</strain>
    </source>
</reference>
<protein>
    <submittedName>
        <fullName evidence="1">DUF5018 domain-containing protein</fullName>
    </submittedName>
</protein>
<comment type="caution">
    <text evidence="1">The sequence shown here is derived from an EMBL/GenBank/DDBJ whole genome shotgun (WGS) entry which is preliminary data.</text>
</comment>
<dbReference type="EMBL" id="JAPAAF010000037">
    <property type="protein sequence ID" value="MCW0484452.1"/>
    <property type="molecule type" value="Genomic_DNA"/>
</dbReference>
<evidence type="ECO:0000313" key="1">
    <source>
        <dbReference type="EMBL" id="MCW0484452.1"/>
    </source>
</evidence>
<organism evidence="1 2">
    <name type="scientific">Gaoshiqia sediminis</name>
    <dbReference type="NCBI Taxonomy" id="2986998"/>
    <lineage>
        <taxon>Bacteria</taxon>
        <taxon>Pseudomonadati</taxon>
        <taxon>Bacteroidota</taxon>
        <taxon>Bacteroidia</taxon>
        <taxon>Marinilabiliales</taxon>
        <taxon>Prolixibacteraceae</taxon>
        <taxon>Gaoshiqia</taxon>
    </lineage>
</organism>
<proteinExistence type="predicted"/>
<name>A0AA41YEL2_9BACT</name>
<gene>
    <name evidence="1" type="ORF">N2K84_17065</name>
</gene>
<sequence>MKSTIKNISRWIPVLFLGIIVTLFTSCENDVKFNDLVPDYTYSIMRSFEANGQKATIDQTNGAVNLTLPAGTDISSVVVNITLPEGATVDPASGSTADFSAGPVVFKVANNGITREYTVTIAAYGDPMIMTFSIGDYVGVIDQVNGTIDITVGSQENMKALTPSYTIPGGTTSSPQSGIAQDFTNPVKFTVLSNDGFTGKSYLVTVSQLAAPVIDVFATSEDVCAVTGVIDNDASTITVILPAGSDLTSISPVITLNDELTVSPVSGVAQDFSQGAVTYTVTNLEGLTTEYQVTISAKESTQKVVFLGEADCINTLEDDDAKAAAQYLKAQYPDDFAYIKIANVTEEALANTNVAMLYYLTPLTSGTQYFATNDNVMTLLPAELQPGASQATAITNWARGGGNLLLAGDPTSFIHVLGRMPADYSAPRGLGNYMYTEFGCAGVGGCVDYDKPADDIWGLGVRDANNSGDRRGHPIFNGLTFAGDGELYLNNAGTREARLIWWQHMDGILSPGCCGQDAALLFEQAVNAVKLGTLRHIGDAFGYGAVEFLPTTGSLDANFDMNIPTDFAGRIITLENTIIGYEFDSNEGRVNDYQGNIELLTLNIIDYLND</sequence>
<dbReference type="Proteomes" id="UP001163821">
    <property type="component" value="Unassembled WGS sequence"/>
</dbReference>
<accession>A0AA41YEL2</accession>
<dbReference type="AlphaFoldDB" id="A0AA41YEL2"/>
<dbReference type="Gene3D" id="2.60.40.2340">
    <property type="match status" value="3"/>
</dbReference>
<dbReference type="RefSeq" id="WP_282593045.1">
    <property type="nucleotide sequence ID" value="NZ_JAPAAF010000037.1"/>
</dbReference>
<evidence type="ECO:0000313" key="2">
    <source>
        <dbReference type="Proteomes" id="UP001163821"/>
    </source>
</evidence>